<dbReference type="AlphaFoldDB" id="A0AAP0BXB9"/>
<reference evidence="1 2" key="1">
    <citation type="journal article" date="2022" name="Nat. Plants">
        <title>Genomes of leafy and leafless Platanthera orchids illuminate the evolution of mycoheterotrophy.</title>
        <authorList>
            <person name="Li M.H."/>
            <person name="Liu K.W."/>
            <person name="Li Z."/>
            <person name="Lu H.C."/>
            <person name="Ye Q.L."/>
            <person name="Zhang D."/>
            <person name="Wang J.Y."/>
            <person name="Li Y.F."/>
            <person name="Zhong Z.M."/>
            <person name="Liu X."/>
            <person name="Yu X."/>
            <person name="Liu D.K."/>
            <person name="Tu X.D."/>
            <person name="Liu B."/>
            <person name="Hao Y."/>
            <person name="Liao X.Y."/>
            <person name="Jiang Y.T."/>
            <person name="Sun W.H."/>
            <person name="Chen J."/>
            <person name="Chen Y.Q."/>
            <person name="Ai Y."/>
            <person name="Zhai J.W."/>
            <person name="Wu S.S."/>
            <person name="Zhou Z."/>
            <person name="Hsiao Y.Y."/>
            <person name="Wu W.L."/>
            <person name="Chen Y.Y."/>
            <person name="Lin Y.F."/>
            <person name="Hsu J.L."/>
            <person name="Li C.Y."/>
            <person name="Wang Z.W."/>
            <person name="Zhao X."/>
            <person name="Zhong W.Y."/>
            <person name="Ma X.K."/>
            <person name="Ma L."/>
            <person name="Huang J."/>
            <person name="Chen G.Z."/>
            <person name="Huang M.Z."/>
            <person name="Huang L."/>
            <person name="Peng D.H."/>
            <person name="Luo Y.B."/>
            <person name="Zou S.Q."/>
            <person name="Chen S.P."/>
            <person name="Lan S."/>
            <person name="Tsai W.C."/>
            <person name="Van de Peer Y."/>
            <person name="Liu Z.J."/>
        </authorList>
    </citation>
    <scope>NUCLEOTIDE SEQUENCE [LARGE SCALE GENOMIC DNA]</scope>
    <source>
        <strain evidence="1">Lor287</strain>
    </source>
</reference>
<comment type="caution">
    <text evidence="1">The sequence shown here is derived from an EMBL/GenBank/DDBJ whole genome shotgun (WGS) entry which is preliminary data.</text>
</comment>
<organism evidence="1 2">
    <name type="scientific">Platanthera zijinensis</name>
    <dbReference type="NCBI Taxonomy" id="2320716"/>
    <lineage>
        <taxon>Eukaryota</taxon>
        <taxon>Viridiplantae</taxon>
        <taxon>Streptophyta</taxon>
        <taxon>Embryophyta</taxon>
        <taxon>Tracheophyta</taxon>
        <taxon>Spermatophyta</taxon>
        <taxon>Magnoliopsida</taxon>
        <taxon>Liliopsida</taxon>
        <taxon>Asparagales</taxon>
        <taxon>Orchidaceae</taxon>
        <taxon>Orchidoideae</taxon>
        <taxon>Orchideae</taxon>
        <taxon>Orchidinae</taxon>
        <taxon>Platanthera</taxon>
    </lineage>
</organism>
<evidence type="ECO:0000313" key="1">
    <source>
        <dbReference type="EMBL" id="KAK8951947.1"/>
    </source>
</evidence>
<accession>A0AAP0BXB9</accession>
<keyword evidence="2" id="KW-1185">Reference proteome</keyword>
<dbReference type="PANTHER" id="PTHR47489:SF2">
    <property type="entry name" value="GCN5-RELATED N-ACETYLTRANSFERASE 5, CHLOROPLASTIC"/>
    <property type="match status" value="1"/>
</dbReference>
<protein>
    <submittedName>
        <fullName evidence="1">Uncharacterized protein</fullName>
    </submittedName>
</protein>
<proteinExistence type="predicted"/>
<name>A0AAP0BXB9_9ASPA</name>
<gene>
    <name evidence="1" type="ORF">KSP39_PZI003749</name>
</gene>
<evidence type="ECO:0000313" key="2">
    <source>
        <dbReference type="Proteomes" id="UP001418222"/>
    </source>
</evidence>
<sequence>MPAAAAAAAAAFPLSLSVDSSLRSSPLPSVSFHRSHPLPIPLSISSFRPASSFIAASSSSSSQGGIFLDALGLHRLQTLDKYIRECGLKCGWLEIRPMDDGEVDPTVLLLSESFAESMGMPSRYVPLLAFLVRQYVVGRRFLFPHAAMLVGFYREGGGEPVLACTAEVSFDARGANAVPPTPPPPKDCPYICNMAVKKELRRERKISTFLDMAIEVILCLM</sequence>
<dbReference type="Proteomes" id="UP001418222">
    <property type="component" value="Unassembled WGS sequence"/>
</dbReference>
<dbReference type="PANTHER" id="PTHR47489">
    <property type="entry name" value="ACYL-COA N-ACYLTRANSFERASES (NAT) SUPERFAMILY PROTEIN"/>
    <property type="match status" value="1"/>
</dbReference>
<dbReference type="EMBL" id="JBBWWQ010000003">
    <property type="protein sequence ID" value="KAK8951947.1"/>
    <property type="molecule type" value="Genomic_DNA"/>
</dbReference>